<feature type="region of interest" description="Disordered" evidence="1">
    <location>
        <begin position="110"/>
        <end position="132"/>
    </location>
</feature>
<accession>A0A0F9C4Z4</accession>
<name>A0A0F9C4Z4_9ZZZZ</name>
<dbReference type="EMBL" id="LAZR01037763">
    <property type="protein sequence ID" value="KKL21357.1"/>
    <property type="molecule type" value="Genomic_DNA"/>
</dbReference>
<proteinExistence type="predicted"/>
<protein>
    <recommendedName>
        <fullName evidence="3">FtsX extracellular domain-containing protein</fullName>
    </recommendedName>
</protein>
<sequence length="132" mass="13660">MRIDWRIAAGLMVIVGAVVGTALGITFAGASGGDAADQYEVTVQFNTSVTQGDIEETEALLRTFDDDLEFVVMEIFPPIGSAVMTAEAPDFCETVVADLEAKSYIDSASCGPWTGGGGGDGDDPVSTDNGTE</sequence>
<evidence type="ECO:0000256" key="1">
    <source>
        <dbReference type="SAM" id="MobiDB-lite"/>
    </source>
</evidence>
<dbReference type="AlphaFoldDB" id="A0A0F9C4Z4"/>
<comment type="caution">
    <text evidence="2">The sequence shown here is derived from an EMBL/GenBank/DDBJ whole genome shotgun (WGS) entry which is preliminary data.</text>
</comment>
<organism evidence="2">
    <name type="scientific">marine sediment metagenome</name>
    <dbReference type="NCBI Taxonomy" id="412755"/>
    <lineage>
        <taxon>unclassified sequences</taxon>
        <taxon>metagenomes</taxon>
        <taxon>ecological metagenomes</taxon>
    </lineage>
</organism>
<gene>
    <name evidence="2" type="ORF">LCGC14_2446280</name>
</gene>
<evidence type="ECO:0008006" key="3">
    <source>
        <dbReference type="Google" id="ProtNLM"/>
    </source>
</evidence>
<reference evidence="2" key="1">
    <citation type="journal article" date="2015" name="Nature">
        <title>Complex archaea that bridge the gap between prokaryotes and eukaryotes.</title>
        <authorList>
            <person name="Spang A."/>
            <person name="Saw J.H."/>
            <person name="Jorgensen S.L."/>
            <person name="Zaremba-Niedzwiedzka K."/>
            <person name="Martijn J."/>
            <person name="Lind A.E."/>
            <person name="van Eijk R."/>
            <person name="Schleper C."/>
            <person name="Guy L."/>
            <person name="Ettema T.J."/>
        </authorList>
    </citation>
    <scope>NUCLEOTIDE SEQUENCE</scope>
</reference>
<feature type="compositionally biased region" description="Acidic residues" evidence="1">
    <location>
        <begin position="120"/>
        <end position="132"/>
    </location>
</feature>
<evidence type="ECO:0000313" key="2">
    <source>
        <dbReference type="EMBL" id="KKL21357.1"/>
    </source>
</evidence>